<protein>
    <submittedName>
        <fullName evidence="2">Acyl-CoA dehydrogenase-like protein</fullName>
    </submittedName>
</protein>
<dbReference type="InterPro" id="IPR009100">
    <property type="entry name" value="AcylCoA_DH/oxidase_NM_dom_sf"/>
</dbReference>
<dbReference type="GO" id="GO:0016627">
    <property type="term" value="F:oxidoreductase activity, acting on the CH-CH group of donors"/>
    <property type="evidence" value="ECO:0007669"/>
    <property type="project" value="InterPro"/>
</dbReference>
<proteinExistence type="predicted"/>
<accession>A0A6I7HKW9</accession>
<sequence>MATITHLGVHGRGLPARITSEEEALSVAAKATEIFAVISPDAVGEWLARSGLLAISVPAELGGIDVSNVVLAEIVSAFARASAEAATALTAHFAALELLRGGGTEDQRRAVFDRARQGQRFALARLPTDLQVQLTDVTVEIGKAEEAAALPPDWRIICLQSLQDSPVAMMLARTGTVREDVERSPLGAFIGKTSAPHVDAMLALQQDALLLSTALSRLLTAATVLGRCESELSALISPDQGADDVVDRAERAGLLAVRIETLRGIAHRCGALFDRAQVSPTTQAIEEACRVSTILDVVIRETGLPCPSGEDRAALRAVGNSVLFGGR</sequence>
<dbReference type="GO" id="GO:0050660">
    <property type="term" value="F:flavin adenine dinucleotide binding"/>
    <property type="evidence" value="ECO:0007669"/>
    <property type="project" value="InterPro"/>
</dbReference>
<dbReference type="Proteomes" id="UP000252582">
    <property type="component" value="Unassembled WGS sequence"/>
</dbReference>
<dbReference type="EMBL" id="QPIX01000008">
    <property type="protein sequence ID" value="RCW22541.1"/>
    <property type="molecule type" value="Genomic_DNA"/>
</dbReference>
<evidence type="ECO:0000313" key="3">
    <source>
        <dbReference type="Proteomes" id="UP000252582"/>
    </source>
</evidence>
<comment type="caution">
    <text evidence="2">The sequence shown here is derived from an EMBL/GenBank/DDBJ whole genome shotgun (WGS) entry which is preliminary data.</text>
</comment>
<dbReference type="SUPFAM" id="SSF56645">
    <property type="entry name" value="Acyl-CoA dehydrogenase NM domain-like"/>
    <property type="match status" value="1"/>
</dbReference>
<dbReference type="InterPro" id="IPR037069">
    <property type="entry name" value="AcylCoA_DH/ox_N_sf"/>
</dbReference>
<reference evidence="2 3" key="1">
    <citation type="submission" date="2018-07" db="EMBL/GenBank/DDBJ databases">
        <title>Genomic Encyclopedia of Type Strains, Phase IV (KMG-IV): sequencing the most valuable type-strain genomes for metagenomic binning, comparative biology and taxonomic classification.</title>
        <authorList>
            <person name="Goeker M."/>
        </authorList>
    </citation>
    <scope>NUCLEOTIDE SEQUENCE [LARGE SCALE GENOMIC DNA]</scope>
    <source>
        <strain evidence="2 3">DSM 25528</strain>
    </source>
</reference>
<evidence type="ECO:0000259" key="1">
    <source>
        <dbReference type="Pfam" id="PF02771"/>
    </source>
</evidence>
<feature type="domain" description="Acyl-CoA dehydrogenase/oxidase N-terminal" evidence="1">
    <location>
        <begin position="40"/>
        <end position="115"/>
    </location>
</feature>
<organism evidence="2 3">
    <name type="scientific">Ciceribacter lividus</name>
    <dbReference type="NCBI Taxonomy" id="1197950"/>
    <lineage>
        <taxon>Bacteria</taxon>
        <taxon>Pseudomonadati</taxon>
        <taxon>Pseudomonadota</taxon>
        <taxon>Alphaproteobacteria</taxon>
        <taxon>Hyphomicrobiales</taxon>
        <taxon>Rhizobiaceae</taxon>
        <taxon>Ciceribacter</taxon>
    </lineage>
</organism>
<dbReference type="RefSeq" id="WP_114363928.1">
    <property type="nucleotide sequence ID" value="NZ_QPIX01000008.1"/>
</dbReference>
<dbReference type="InterPro" id="IPR013786">
    <property type="entry name" value="AcylCoA_DH/ox_N"/>
</dbReference>
<name>A0A6I7HKW9_9HYPH</name>
<dbReference type="Pfam" id="PF02771">
    <property type="entry name" value="Acyl-CoA_dh_N"/>
    <property type="match status" value="1"/>
</dbReference>
<evidence type="ECO:0000313" key="2">
    <source>
        <dbReference type="EMBL" id="RCW22541.1"/>
    </source>
</evidence>
<dbReference type="Gene3D" id="1.10.540.10">
    <property type="entry name" value="Acyl-CoA dehydrogenase/oxidase, N-terminal domain"/>
    <property type="match status" value="1"/>
</dbReference>
<dbReference type="AlphaFoldDB" id="A0A6I7HKW9"/>
<keyword evidence="3" id="KW-1185">Reference proteome</keyword>
<gene>
    <name evidence="2" type="ORF">DFR48_10863</name>
</gene>